<dbReference type="InterPro" id="IPR029787">
    <property type="entry name" value="Nucleotide_cyclase"/>
</dbReference>
<dbReference type="Pfam" id="PF00990">
    <property type="entry name" value="GGDEF"/>
    <property type="match status" value="1"/>
</dbReference>
<evidence type="ECO:0000256" key="4">
    <source>
        <dbReference type="SAM" id="Phobius"/>
    </source>
</evidence>
<dbReference type="EC" id="2.7.7.65" evidence="2"/>
<dbReference type="InterPro" id="IPR000160">
    <property type="entry name" value="GGDEF_dom"/>
</dbReference>
<dbReference type="EMBL" id="RZHG01000019">
    <property type="protein sequence ID" value="RUR30151.1"/>
    <property type="molecule type" value="Genomic_DNA"/>
</dbReference>
<dbReference type="OrthoDB" id="9812260at2"/>
<comment type="catalytic activity">
    <reaction evidence="3">
        <text>2 GTP = 3',3'-c-di-GMP + 2 diphosphate</text>
        <dbReference type="Rhea" id="RHEA:24898"/>
        <dbReference type="ChEBI" id="CHEBI:33019"/>
        <dbReference type="ChEBI" id="CHEBI:37565"/>
        <dbReference type="ChEBI" id="CHEBI:58805"/>
        <dbReference type="EC" id="2.7.7.65"/>
    </reaction>
</comment>
<keyword evidence="4" id="KW-1133">Transmembrane helix</keyword>
<feature type="transmembrane region" description="Helical" evidence="4">
    <location>
        <begin position="192"/>
        <end position="211"/>
    </location>
</feature>
<dbReference type="InterPro" id="IPR043128">
    <property type="entry name" value="Rev_trsase/Diguanyl_cyclase"/>
</dbReference>
<feature type="transmembrane region" description="Helical" evidence="4">
    <location>
        <begin position="20"/>
        <end position="42"/>
    </location>
</feature>
<dbReference type="Proteomes" id="UP000287336">
    <property type="component" value="Unassembled WGS sequence"/>
</dbReference>
<dbReference type="Gene3D" id="3.30.70.270">
    <property type="match status" value="1"/>
</dbReference>
<organism evidence="6 7">
    <name type="scientific">Vreelandella andesensis</name>
    <dbReference type="NCBI Taxonomy" id="447567"/>
    <lineage>
        <taxon>Bacteria</taxon>
        <taxon>Pseudomonadati</taxon>
        <taxon>Pseudomonadota</taxon>
        <taxon>Gammaproteobacteria</taxon>
        <taxon>Oceanospirillales</taxon>
        <taxon>Halomonadaceae</taxon>
        <taxon>Vreelandella</taxon>
    </lineage>
</organism>
<gene>
    <name evidence="6" type="ORF">ELY33_10060</name>
</gene>
<dbReference type="PANTHER" id="PTHR45138:SF9">
    <property type="entry name" value="DIGUANYLATE CYCLASE DGCM-RELATED"/>
    <property type="match status" value="1"/>
</dbReference>
<dbReference type="NCBIfam" id="TIGR00254">
    <property type="entry name" value="GGDEF"/>
    <property type="match status" value="1"/>
</dbReference>
<keyword evidence="7" id="KW-1185">Reference proteome</keyword>
<accession>A0A3S0XUA0</accession>
<feature type="domain" description="GGDEF" evidence="5">
    <location>
        <begin position="254"/>
        <end position="383"/>
    </location>
</feature>
<keyword evidence="4" id="KW-0812">Transmembrane</keyword>
<protein>
    <recommendedName>
        <fullName evidence="2">diguanylate cyclase</fullName>
        <ecNumber evidence="2">2.7.7.65</ecNumber>
    </recommendedName>
</protein>
<dbReference type="AlphaFoldDB" id="A0A3S0XUA0"/>
<comment type="cofactor">
    <cofactor evidence="1">
        <name>Mg(2+)</name>
        <dbReference type="ChEBI" id="CHEBI:18420"/>
    </cofactor>
</comment>
<dbReference type="PROSITE" id="PS50887">
    <property type="entry name" value="GGDEF"/>
    <property type="match status" value="1"/>
</dbReference>
<comment type="caution">
    <text evidence="6">The sequence shown here is derived from an EMBL/GenBank/DDBJ whole genome shotgun (WGS) entry which is preliminary data.</text>
</comment>
<dbReference type="GO" id="GO:0052621">
    <property type="term" value="F:diguanylate cyclase activity"/>
    <property type="evidence" value="ECO:0007669"/>
    <property type="project" value="UniProtKB-EC"/>
</dbReference>
<dbReference type="SMART" id="SM00267">
    <property type="entry name" value="GGDEF"/>
    <property type="match status" value="1"/>
</dbReference>
<evidence type="ECO:0000313" key="7">
    <source>
        <dbReference type="Proteomes" id="UP000287336"/>
    </source>
</evidence>
<evidence type="ECO:0000256" key="3">
    <source>
        <dbReference type="ARBA" id="ARBA00034247"/>
    </source>
</evidence>
<evidence type="ECO:0000256" key="1">
    <source>
        <dbReference type="ARBA" id="ARBA00001946"/>
    </source>
</evidence>
<name>A0A3S0XUA0_9GAMM</name>
<evidence type="ECO:0000256" key="2">
    <source>
        <dbReference type="ARBA" id="ARBA00012528"/>
    </source>
</evidence>
<dbReference type="SUPFAM" id="SSF55073">
    <property type="entry name" value="Nucleotide cyclase"/>
    <property type="match status" value="1"/>
</dbReference>
<sequence>MGLVDSRYHRPMKLGTVKSIGWQLGLGFTLLAGICAMAVALYNFHARQYMGSDYTSLVAVVVRSQSHAVMFRNALEDLRKRPGDPDVFSRLENFLWRIPQHIDGISFSLQANQLSKSDYHASLARLQDVKERMSEMRQQLDGIILGASPEKFLHQGQVIENDLALTYSMLEELVHSEAAKQRIVMERLGRTISVLIFMILLLIVGLLISLFKLKRKHHKVMQLSQFDELTKLGNRRYLLSFAESFCKQSQRSGCSLGLILMDIDHFKYVNDTFGHPAGDQILRVFAGALKDEVREIDVLARIGGEEFCVLMPDTDVDGAVKLAERLRQKVSDLTQQQLGVATSVTMSLGVATGHEAIFKHLYARADKALYQAKTNGRNRVEIG</sequence>
<evidence type="ECO:0000259" key="5">
    <source>
        <dbReference type="PROSITE" id="PS50887"/>
    </source>
</evidence>
<proteinExistence type="predicted"/>
<dbReference type="PANTHER" id="PTHR45138">
    <property type="entry name" value="REGULATORY COMPONENTS OF SENSORY TRANSDUCTION SYSTEM"/>
    <property type="match status" value="1"/>
</dbReference>
<dbReference type="FunFam" id="3.30.70.270:FF:000001">
    <property type="entry name" value="Diguanylate cyclase domain protein"/>
    <property type="match status" value="1"/>
</dbReference>
<keyword evidence="4" id="KW-0472">Membrane</keyword>
<evidence type="ECO:0000313" key="6">
    <source>
        <dbReference type="EMBL" id="RUR30151.1"/>
    </source>
</evidence>
<dbReference type="CDD" id="cd01949">
    <property type="entry name" value="GGDEF"/>
    <property type="match status" value="1"/>
</dbReference>
<dbReference type="InterPro" id="IPR050469">
    <property type="entry name" value="Diguanylate_Cyclase"/>
</dbReference>
<reference evidence="6 7" key="1">
    <citation type="submission" date="2018-12" db="EMBL/GenBank/DDBJ databases">
        <title>three novel Halomonas strain isolated from plants.</title>
        <authorList>
            <person name="Sun C."/>
        </authorList>
    </citation>
    <scope>NUCLEOTIDE SEQUENCE [LARGE SCALE GENOMIC DNA]</scope>
    <source>
        <strain evidence="6 7">DSM 19434</strain>
    </source>
</reference>